<organism evidence="7 8">
    <name type="scientific">Lepraria neglecta</name>
    <dbReference type="NCBI Taxonomy" id="209136"/>
    <lineage>
        <taxon>Eukaryota</taxon>
        <taxon>Fungi</taxon>
        <taxon>Dikarya</taxon>
        <taxon>Ascomycota</taxon>
        <taxon>Pezizomycotina</taxon>
        <taxon>Lecanoromycetes</taxon>
        <taxon>OSLEUM clade</taxon>
        <taxon>Lecanoromycetidae</taxon>
        <taxon>Lecanorales</taxon>
        <taxon>Lecanorineae</taxon>
        <taxon>Stereocaulaceae</taxon>
        <taxon>Lepraria</taxon>
    </lineage>
</organism>
<evidence type="ECO:0000256" key="4">
    <source>
        <dbReference type="ARBA" id="ARBA00023136"/>
    </source>
</evidence>
<dbReference type="PANTHER" id="PTHR23112">
    <property type="entry name" value="G PROTEIN-COUPLED RECEPTOR 157-RELATED"/>
    <property type="match status" value="1"/>
</dbReference>
<keyword evidence="4 6" id="KW-0472">Membrane</keyword>
<feature type="transmembrane region" description="Helical" evidence="6">
    <location>
        <begin position="210"/>
        <end position="229"/>
    </location>
</feature>
<dbReference type="GO" id="GO:0005886">
    <property type="term" value="C:plasma membrane"/>
    <property type="evidence" value="ECO:0007669"/>
    <property type="project" value="TreeGrafter"/>
</dbReference>
<comment type="caution">
    <text evidence="7">The sequence shown here is derived from an EMBL/GenBank/DDBJ whole genome shotgun (WGS) entry which is preliminary data.</text>
</comment>
<feature type="transmembrane region" description="Helical" evidence="6">
    <location>
        <begin position="31"/>
        <end position="49"/>
    </location>
</feature>
<evidence type="ECO:0000313" key="8">
    <source>
        <dbReference type="Proteomes" id="UP001276659"/>
    </source>
</evidence>
<dbReference type="GO" id="GO:0007189">
    <property type="term" value="P:adenylate cyclase-activating G protein-coupled receptor signaling pathway"/>
    <property type="evidence" value="ECO:0007669"/>
    <property type="project" value="TreeGrafter"/>
</dbReference>
<evidence type="ECO:0000256" key="1">
    <source>
        <dbReference type="ARBA" id="ARBA00004141"/>
    </source>
</evidence>
<comment type="subcellular location">
    <subcellularLocation>
        <location evidence="1">Membrane</location>
        <topology evidence="1">Multi-pass membrane protein</topology>
    </subcellularLocation>
</comment>
<reference evidence="7" key="1">
    <citation type="submission" date="2022-11" db="EMBL/GenBank/DDBJ databases">
        <title>Chromosomal genome sequence assembly and mating type (MAT) locus characterization of the leprose asexual lichenized fungus Lepraria neglecta (Nyl.) Erichsen.</title>
        <authorList>
            <person name="Allen J.L."/>
            <person name="Pfeffer B."/>
        </authorList>
    </citation>
    <scope>NUCLEOTIDE SEQUENCE</scope>
    <source>
        <strain evidence="7">Allen 5258</strain>
    </source>
</reference>
<dbReference type="SUPFAM" id="SSF81321">
    <property type="entry name" value="Family A G protein-coupled receptor-like"/>
    <property type="match status" value="1"/>
</dbReference>
<keyword evidence="8" id="KW-1185">Reference proteome</keyword>
<dbReference type="Proteomes" id="UP001276659">
    <property type="component" value="Unassembled WGS sequence"/>
</dbReference>
<dbReference type="GO" id="GO:0004930">
    <property type="term" value="F:G protein-coupled receptor activity"/>
    <property type="evidence" value="ECO:0007669"/>
    <property type="project" value="TreeGrafter"/>
</dbReference>
<accession>A0AAD9YX26</accession>
<gene>
    <name evidence="7" type="ORF">OEA41_010316</name>
</gene>
<evidence type="ECO:0000256" key="6">
    <source>
        <dbReference type="SAM" id="Phobius"/>
    </source>
</evidence>
<feature type="compositionally biased region" description="Basic and acidic residues" evidence="5">
    <location>
        <begin position="136"/>
        <end position="153"/>
    </location>
</feature>
<keyword evidence="3 6" id="KW-1133">Transmembrane helix</keyword>
<evidence type="ECO:0000256" key="2">
    <source>
        <dbReference type="ARBA" id="ARBA00022692"/>
    </source>
</evidence>
<feature type="transmembrane region" description="Helical" evidence="6">
    <location>
        <begin position="76"/>
        <end position="97"/>
    </location>
</feature>
<evidence type="ECO:0008006" key="9">
    <source>
        <dbReference type="Google" id="ProtNLM"/>
    </source>
</evidence>
<dbReference type="AlphaFoldDB" id="A0AAD9YX26"/>
<dbReference type="EMBL" id="JASNWA010000011">
    <property type="protein sequence ID" value="KAK3167190.1"/>
    <property type="molecule type" value="Genomic_DNA"/>
</dbReference>
<proteinExistence type="predicted"/>
<dbReference type="Gene3D" id="1.20.1070.10">
    <property type="entry name" value="Rhodopsin 7-helix transmembrane proteins"/>
    <property type="match status" value="1"/>
</dbReference>
<evidence type="ECO:0000313" key="7">
    <source>
        <dbReference type="EMBL" id="KAK3167190.1"/>
    </source>
</evidence>
<feature type="region of interest" description="Disordered" evidence="5">
    <location>
        <begin position="136"/>
        <end position="159"/>
    </location>
</feature>
<sequence>MFWALCMAFNVYLALFRKWTAPRMQAQEWKYFIGCYGASFIPATVYLFLKTKERGHVYGNALLWCWVTDEWDFLRIATFYGIIWIALFSAFLIYCLAFRKVWRHRYELKGLFNPLNEDPFAGIIITEIEIVSTSRPRLDSTDNKSPVDTEAARKPSIPGPAELQQEDFDPYTVDIGVGSQAEMNQPTRPDMFRLGSLTRNAALSETNPDAWLYARVAFLYFCALLISWIPSSINRVVSLLRPNDFNWGLNYTETLAFPSQGFWNAVVYVITSQTACRNLGRAVSGRPELPRRNGWVGEVDSNRSNLGGKGTRARLGSFGKGGRDAKGVSGGGVKGIFERLSGAKASQRWNGDDNSVSSLTATHHR</sequence>
<dbReference type="Pfam" id="PF05462">
    <property type="entry name" value="Dicty_CAR"/>
    <property type="match status" value="1"/>
</dbReference>
<evidence type="ECO:0000256" key="5">
    <source>
        <dbReference type="SAM" id="MobiDB-lite"/>
    </source>
</evidence>
<keyword evidence="2 6" id="KW-0812">Transmembrane</keyword>
<evidence type="ECO:0000256" key="3">
    <source>
        <dbReference type="ARBA" id="ARBA00022989"/>
    </source>
</evidence>
<dbReference type="PANTHER" id="PTHR23112:SF0">
    <property type="entry name" value="TRANSMEMBRANE PROTEIN 116"/>
    <property type="match status" value="1"/>
</dbReference>
<protein>
    <recommendedName>
        <fullName evidence="9">G-protein coupled receptors family 2 profile 2 domain-containing protein</fullName>
    </recommendedName>
</protein>
<name>A0AAD9YX26_9LECA</name>